<evidence type="ECO:0000313" key="4">
    <source>
        <dbReference type="EMBL" id="WTZ06665.1"/>
    </source>
</evidence>
<gene>
    <name evidence="4" type="ORF">OG699_00600</name>
    <name evidence="5" type="ORF">OG699_44665</name>
</gene>
<name>A0AAU3IA59_9ACTN</name>
<evidence type="ECO:0000259" key="3">
    <source>
        <dbReference type="PROSITE" id="PS50075"/>
    </source>
</evidence>
<dbReference type="Pfam" id="PF00550">
    <property type="entry name" value="PP-binding"/>
    <property type="match status" value="1"/>
</dbReference>
<dbReference type="PROSITE" id="PS50075">
    <property type="entry name" value="CARRIER"/>
    <property type="match status" value="1"/>
</dbReference>
<proteinExistence type="predicted"/>
<dbReference type="InterPro" id="IPR036736">
    <property type="entry name" value="ACP-like_sf"/>
</dbReference>
<dbReference type="EMBL" id="CP109546">
    <property type="protein sequence ID" value="WTZ14422.1"/>
    <property type="molecule type" value="Genomic_DNA"/>
</dbReference>
<feature type="domain" description="Carrier" evidence="3">
    <location>
        <begin position="7"/>
        <end position="85"/>
    </location>
</feature>
<reference evidence="5" key="1">
    <citation type="submission" date="2022-10" db="EMBL/GenBank/DDBJ databases">
        <title>The complete genomes of actinobacterial strains from the NBC collection.</title>
        <authorList>
            <person name="Joergensen T.S."/>
            <person name="Alvarez Arevalo M."/>
            <person name="Sterndorff E.B."/>
            <person name="Faurdal D."/>
            <person name="Vuksanovic O."/>
            <person name="Mourched A.-S."/>
            <person name="Charusanti P."/>
            <person name="Shaw S."/>
            <person name="Blin K."/>
            <person name="Weber T."/>
        </authorList>
    </citation>
    <scope>NUCLEOTIDE SEQUENCE</scope>
    <source>
        <strain evidence="5">NBC_01393</strain>
    </source>
</reference>
<keyword evidence="2" id="KW-0597">Phosphoprotein</keyword>
<evidence type="ECO:0000256" key="2">
    <source>
        <dbReference type="ARBA" id="ARBA00022553"/>
    </source>
</evidence>
<dbReference type="AlphaFoldDB" id="A0AAU3IA59"/>
<dbReference type="InterPro" id="IPR009081">
    <property type="entry name" value="PP-bd_ACP"/>
</dbReference>
<keyword evidence="1" id="KW-0596">Phosphopantetheine</keyword>
<dbReference type="PROSITE" id="PS00012">
    <property type="entry name" value="PHOSPHOPANTETHEINE"/>
    <property type="match status" value="1"/>
</dbReference>
<accession>A0AAU3IA59</accession>
<evidence type="ECO:0000313" key="5">
    <source>
        <dbReference type="EMBL" id="WTZ14422.1"/>
    </source>
</evidence>
<evidence type="ECO:0000256" key="1">
    <source>
        <dbReference type="ARBA" id="ARBA00022450"/>
    </source>
</evidence>
<sequence length="91" mass="10171">MRYAVKRLELTDLITLLRECAGEEEGVDLDGDVLDVPFAELGYDSLAVLQTTGRIERDFDVLLDEEAVDEAETPRAYLELINRALSERAGV</sequence>
<dbReference type="InterPro" id="IPR006162">
    <property type="entry name" value="Ppantetheine_attach_site"/>
</dbReference>
<dbReference type="SUPFAM" id="SSF47336">
    <property type="entry name" value="ACP-like"/>
    <property type="match status" value="1"/>
</dbReference>
<dbReference type="EMBL" id="CP109546">
    <property type="protein sequence ID" value="WTZ06665.1"/>
    <property type="molecule type" value="Genomic_DNA"/>
</dbReference>
<organism evidence="5">
    <name type="scientific">Streptomyces sp. NBC_01393</name>
    <dbReference type="NCBI Taxonomy" id="2903851"/>
    <lineage>
        <taxon>Bacteria</taxon>
        <taxon>Bacillati</taxon>
        <taxon>Actinomycetota</taxon>
        <taxon>Actinomycetes</taxon>
        <taxon>Kitasatosporales</taxon>
        <taxon>Streptomycetaceae</taxon>
        <taxon>Streptomyces</taxon>
    </lineage>
</organism>
<dbReference type="Gene3D" id="1.10.1200.10">
    <property type="entry name" value="ACP-like"/>
    <property type="match status" value="1"/>
</dbReference>
<protein>
    <submittedName>
        <fullName evidence="5">Acyl carrier protein</fullName>
    </submittedName>
</protein>